<protein>
    <recommendedName>
        <fullName evidence="4">Ankyrin</fullName>
    </recommendedName>
</protein>
<dbReference type="PANTHER" id="PTHR24118">
    <property type="entry name" value="POTE ANKYRIN DOMAIN"/>
    <property type="match status" value="1"/>
</dbReference>
<dbReference type="InterPro" id="IPR002110">
    <property type="entry name" value="Ankyrin_rpt"/>
</dbReference>
<dbReference type="Gene3D" id="1.25.40.20">
    <property type="entry name" value="Ankyrin repeat-containing domain"/>
    <property type="match status" value="1"/>
</dbReference>
<dbReference type="InterPro" id="IPR036770">
    <property type="entry name" value="Ankyrin_rpt-contain_sf"/>
</dbReference>
<accession>A0AAD4FA37</accession>
<dbReference type="PANTHER" id="PTHR24118:SF99">
    <property type="entry name" value="POTE ANKYRIN DOMAIN FAMILY MEMBER 3C-RELATED"/>
    <property type="match status" value="1"/>
</dbReference>
<name>A0AAD4FA37_9PLEO</name>
<dbReference type="SMART" id="SM00248">
    <property type="entry name" value="ANK"/>
    <property type="match status" value="3"/>
</dbReference>
<proteinExistence type="predicted"/>
<sequence length="493" mass="55727">MQVLAAYLCPPITRQYLFFFKEDARSGVLAYLKSCPTEVFVSPERIEFINSNKWLELSNLEPIATYHRRLALHYLYLISIELDKLKMEDLEQDDESIWISQVFLELRYDVNHWADHVRISADTLHSLMDSILEDAHGLKPLDLAILHDHFGITQILQASQGPTSIEHCAFATASSGRLANRIFSKLIPEVQYLRIETMEAMIQKAILTGELDLLSNTISFLCQKSSEGTLPWNNTIYAYKIVARGDHQLILPILSMTNMQKKAQDIIEFASLQWEPRMLEDVLNYRVVHDMIQANQIPLHRALHSAITRHNTSMSASLINQHNMNISKDLHPKSLERAVKHPDIQILVLLLAQSSFAFDKGTIDEGVALNLMLHKAGVEVDIEQLDKLLKRGARMRYANFGITSFHVAAEIGRTEVMKAPLNNLEEADIRDDIDRICSICHREQGRDGKTALAIAAMRGRGEIVQLLLNKGADTSVMDTEGKTALELARKSGA</sequence>
<keyword evidence="3" id="KW-1185">Reference proteome</keyword>
<reference evidence="2" key="1">
    <citation type="submission" date="2021-07" db="EMBL/GenBank/DDBJ databases">
        <title>Genome Resource of American Ginseng Black Spot Pathogen Alternaria panax.</title>
        <authorList>
            <person name="Qiu C."/>
            <person name="Wang W."/>
            <person name="Liu Z."/>
        </authorList>
    </citation>
    <scope>NUCLEOTIDE SEQUENCE</scope>
    <source>
        <strain evidence="2">BNCC115425</strain>
    </source>
</reference>
<evidence type="ECO:0000313" key="3">
    <source>
        <dbReference type="Proteomes" id="UP001199106"/>
    </source>
</evidence>
<evidence type="ECO:0008006" key="4">
    <source>
        <dbReference type="Google" id="ProtNLM"/>
    </source>
</evidence>
<evidence type="ECO:0000256" key="1">
    <source>
        <dbReference type="PROSITE-ProRule" id="PRU00023"/>
    </source>
</evidence>
<dbReference type="Proteomes" id="UP001199106">
    <property type="component" value="Unassembled WGS sequence"/>
</dbReference>
<dbReference type="GO" id="GO:0005737">
    <property type="term" value="C:cytoplasm"/>
    <property type="evidence" value="ECO:0007669"/>
    <property type="project" value="TreeGrafter"/>
</dbReference>
<dbReference type="PROSITE" id="PS50297">
    <property type="entry name" value="ANK_REP_REGION"/>
    <property type="match status" value="1"/>
</dbReference>
<dbReference type="PROSITE" id="PS50088">
    <property type="entry name" value="ANK_REPEAT"/>
    <property type="match status" value="1"/>
</dbReference>
<dbReference type="SUPFAM" id="SSF48403">
    <property type="entry name" value="Ankyrin repeat"/>
    <property type="match status" value="1"/>
</dbReference>
<comment type="caution">
    <text evidence="2">The sequence shown here is derived from an EMBL/GenBank/DDBJ whole genome shotgun (WGS) entry which is preliminary data.</text>
</comment>
<evidence type="ECO:0000313" key="2">
    <source>
        <dbReference type="EMBL" id="KAG9185987.1"/>
    </source>
</evidence>
<organism evidence="2 3">
    <name type="scientific">Alternaria panax</name>
    <dbReference type="NCBI Taxonomy" id="48097"/>
    <lineage>
        <taxon>Eukaryota</taxon>
        <taxon>Fungi</taxon>
        <taxon>Dikarya</taxon>
        <taxon>Ascomycota</taxon>
        <taxon>Pezizomycotina</taxon>
        <taxon>Dothideomycetes</taxon>
        <taxon>Pleosporomycetidae</taxon>
        <taxon>Pleosporales</taxon>
        <taxon>Pleosporineae</taxon>
        <taxon>Pleosporaceae</taxon>
        <taxon>Alternaria</taxon>
        <taxon>Alternaria sect. Panax</taxon>
    </lineage>
</organism>
<dbReference type="PRINTS" id="PR01415">
    <property type="entry name" value="ANKYRIN"/>
</dbReference>
<dbReference type="AlphaFoldDB" id="A0AAD4FA37"/>
<dbReference type="GO" id="GO:0005634">
    <property type="term" value="C:nucleus"/>
    <property type="evidence" value="ECO:0007669"/>
    <property type="project" value="TreeGrafter"/>
</dbReference>
<feature type="repeat" description="ANK" evidence="1">
    <location>
        <begin position="447"/>
        <end position="479"/>
    </location>
</feature>
<dbReference type="EMBL" id="JAANER010000009">
    <property type="protein sequence ID" value="KAG9185987.1"/>
    <property type="molecule type" value="Genomic_DNA"/>
</dbReference>
<dbReference type="Pfam" id="PF12796">
    <property type="entry name" value="Ank_2"/>
    <property type="match status" value="1"/>
</dbReference>
<gene>
    <name evidence="2" type="ORF">G6011_02543</name>
</gene>
<keyword evidence="1" id="KW-0040">ANK repeat</keyword>